<evidence type="ECO:0000313" key="2">
    <source>
        <dbReference type="Proteomes" id="UP000012313"/>
    </source>
</evidence>
<keyword evidence="2" id="KW-1185">Reference proteome</keyword>
<dbReference type="AlphaFoldDB" id="N1WGU3"/>
<reference evidence="1" key="1">
    <citation type="submission" date="2013-03" db="EMBL/GenBank/DDBJ databases">
        <authorList>
            <person name="Harkins D.M."/>
            <person name="Durkin A.S."/>
            <person name="Brinkac L.M."/>
            <person name="Haft D.H."/>
            <person name="Selengut J.D."/>
            <person name="Sanka R."/>
            <person name="DePew J."/>
            <person name="Purushe J."/>
            <person name="Hartskeerl R.A."/>
            <person name="Ahmed A."/>
            <person name="van der Linden H."/>
            <person name="Goris M.G.A."/>
            <person name="Vinetz J.M."/>
            <person name="Sutton G.G."/>
            <person name="Nierman W.C."/>
            <person name="Fouts D.E."/>
        </authorList>
    </citation>
    <scope>NUCLEOTIDE SEQUENCE [LARGE SCALE GENOMIC DNA]</scope>
    <source>
        <strain evidence="1">ICFT</strain>
    </source>
</reference>
<comment type="caution">
    <text evidence="1">The sequence shown here is derived from an EMBL/GenBank/DDBJ whole genome shotgun (WGS) entry which is preliminary data.</text>
</comment>
<gene>
    <name evidence="1" type="ORF">LEP1GSC060_2620</name>
</gene>
<proteinExistence type="predicted"/>
<protein>
    <submittedName>
        <fullName evidence="1">Uncharacterized protein</fullName>
    </submittedName>
</protein>
<dbReference type="EMBL" id="AOHC02000046">
    <property type="protein sequence ID" value="EMY76542.1"/>
    <property type="molecule type" value="Genomic_DNA"/>
</dbReference>
<sequence>MPEPKISDQVVRTVPKFPDLFNDCCIRVVEKLILHLFLLYWFKESSILIFFWDKLKMKTHSGSFIYE</sequence>
<dbReference type="Proteomes" id="UP000012313">
    <property type="component" value="Unassembled WGS sequence"/>
</dbReference>
<accession>N1WGU3</accession>
<evidence type="ECO:0000313" key="1">
    <source>
        <dbReference type="EMBL" id="EMY76542.1"/>
    </source>
</evidence>
<dbReference type="STRING" id="1218598.LEP1GSC060_2620"/>
<name>N1WGU3_9LEPT</name>
<organism evidence="1 2">
    <name type="scientific">Leptospira weilii serovar Ranarum str. ICFT</name>
    <dbReference type="NCBI Taxonomy" id="1218598"/>
    <lineage>
        <taxon>Bacteria</taxon>
        <taxon>Pseudomonadati</taxon>
        <taxon>Spirochaetota</taxon>
        <taxon>Spirochaetia</taxon>
        <taxon>Leptospirales</taxon>
        <taxon>Leptospiraceae</taxon>
        <taxon>Leptospira</taxon>
    </lineage>
</organism>